<keyword evidence="6 13" id="KW-0547">Nucleotide-binding</keyword>
<dbReference type="PANTHER" id="PTHR45630">
    <property type="entry name" value="CATION-TRANSPORTING ATPASE-RELATED"/>
    <property type="match status" value="1"/>
</dbReference>
<feature type="transmembrane region" description="Helical" evidence="13">
    <location>
        <begin position="956"/>
        <end position="979"/>
    </location>
</feature>
<dbReference type="InterPro" id="IPR023299">
    <property type="entry name" value="ATPase_P-typ_cyto_dom_N"/>
</dbReference>
<organism evidence="18 19">
    <name type="scientific">Pristionchus entomophagus</name>
    <dbReference type="NCBI Taxonomy" id="358040"/>
    <lineage>
        <taxon>Eukaryota</taxon>
        <taxon>Metazoa</taxon>
        <taxon>Ecdysozoa</taxon>
        <taxon>Nematoda</taxon>
        <taxon>Chromadorea</taxon>
        <taxon>Rhabditida</taxon>
        <taxon>Rhabditina</taxon>
        <taxon>Diplogasteromorpha</taxon>
        <taxon>Diplogasteroidea</taxon>
        <taxon>Neodiplogasteridae</taxon>
        <taxon>Pristionchus</taxon>
    </lineage>
</organism>
<dbReference type="CDD" id="cd07542">
    <property type="entry name" value="P-type_ATPase_cation"/>
    <property type="match status" value="1"/>
</dbReference>
<dbReference type="InterPro" id="IPR044492">
    <property type="entry name" value="P_typ_ATPase_HD_dom"/>
</dbReference>
<dbReference type="FunFam" id="1.20.1110.10:FF:000034">
    <property type="entry name" value="Cation-transporting ATPase"/>
    <property type="match status" value="1"/>
</dbReference>
<feature type="domain" description="Cation-transporting P-type ATPase N-terminal" evidence="16">
    <location>
        <begin position="173"/>
        <end position="227"/>
    </location>
</feature>
<dbReference type="SFLD" id="SFLDS00003">
    <property type="entry name" value="Haloacid_Dehalogenase"/>
    <property type="match status" value="1"/>
</dbReference>
<dbReference type="PANTHER" id="PTHR45630:SF8">
    <property type="entry name" value="CATION-TRANSPORTING ATPASE"/>
    <property type="match status" value="1"/>
</dbReference>
<dbReference type="GO" id="GO:0016020">
    <property type="term" value="C:membrane"/>
    <property type="evidence" value="ECO:0007669"/>
    <property type="project" value="UniProtKB-SubCell"/>
</dbReference>
<evidence type="ECO:0000256" key="4">
    <source>
        <dbReference type="ARBA" id="ARBA00022692"/>
    </source>
</evidence>
<feature type="compositionally biased region" description="Low complexity" evidence="14">
    <location>
        <begin position="580"/>
        <end position="592"/>
    </location>
</feature>
<dbReference type="PROSITE" id="PS01229">
    <property type="entry name" value="COF_2"/>
    <property type="match status" value="1"/>
</dbReference>
<dbReference type="EMBL" id="BTSX01000006">
    <property type="protein sequence ID" value="GMT06000.1"/>
    <property type="molecule type" value="Genomic_DNA"/>
</dbReference>
<evidence type="ECO:0000256" key="14">
    <source>
        <dbReference type="SAM" id="MobiDB-lite"/>
    </source>
</evidence>
<evidence type="ECO:0000256" key="8">
    <source>
        <dbReference type="ARBA" id="ARBA00022842"/>
    </source>
</evidence>
<feature type="transmembrane region" description="Helical" evidence="13">
    <location>
        <begin position="1116"/>
        <end position="1139"/>
    </location>
</feature>
<dbReference type="GO" id="GO:0015203">
    <property type="term" value="F:polyamine transmembrane transporter activity"/>
    <property type="evidence" value="ECO:0007669"/>
    <property type="project" value="TreeGrafter"/>
</dbReference>
<feature type="transmembrane region" description="Helical" evidence="13">
    <location>
        <begin position="928"/>
        <end position="950"/>
    </location>
</feature>
<feature type="transmembrane region" description="Helical" evidence="13">
    <location>
        <begin position="443"/>
        <end position="464"/>
    </location>
</feature>
<dbReference type="Gene3D" id="2.70.150.10">
    <property type="entry name" value="Calcium-transporting ATPase, cytoplasmic transduction domain A"/>
    <property type="match status" value="1"/>
</dbReference>
<feature type="transmembrane region" description="Helical" evidence="13">
    <location>
        <begin position="991"/>
        <end position="1020"/>
    </location>
</feature>
<dbReference type="InterPro" id="IPR018303">
    <property type="entry name" value="ATPase_P-typ_P_site"/>
</dbReference>
<dbReference type="InterPro" id="IPR023214">
    <property type="entry name" value="HAD_sf"/>
</dbReference>
<evidence type="ECO:0000259" key="15">
    <source>
        <dbReference type="Pfam" id="PF00122"/>
    </source>
</evidence>
<dbReference type="Pfam" id="PF12409">
    <property type="entry name" value="P5-ATPase"/>
    <property type="match status" value="1"/>
</dbReference>
<dbReference type="NCBIfam" id="TIGR01494">
    <property type="entry name" value="ATPase_P-type"/>
    <property type="match status" value="2"/>
</dbReference>
<dbReference type="SFLD" id="SFLDG00002">
    <property type="entry name" value="C1.7:_P-type_atpase_like"/>
    <property type="match status" value="1"/>
</dbReference>
<comment type="catalytic activity">
    <reaction evidence="12 13">
        <text>ATP + H2O = ADP + phosphate + H(+)</text>
        <dbReference type="Rhea" id="RHEA:13065"/>
        <dbReference type="ChEBI" id="CHEBI:15377"/>
        <dbReference type="ChEBI" id="CHEBI:15378"/>
        <dbReference type="ChEBI" id="CHEBI:30616"/>
        <dbReference type="ChEBI" id="CHEBI:43474"/>
        <dbReference type="ChEBI" id="CHEBI:456216"/>
    </reaction>
</comment>
<dbReference type="SUPFAM" id="SSF81660">
    <property type="entry name" value="Metal cation-transporting ATPase, ATP-binding domain N"/>
    <property type="match status" value="1"/>
</dbReference>
<evidence type="ECO:0000256" key="1">
    <source>
        <dbReference type="ARBA" id="ARBA00004141"/>
    </source>
</evidence>
<dbReference type="SUPFAM" id="SSF81665">
    <property type="entry name" value="Calcium ATPase, transmembrane domain M"/>
    <property type="match status" value="1"/>
</dbReference>
<dbReference type="GO" id="GO:0005524">
    <property type="term" value="F:ATP binding"/>
    <property type="evidence" value="ECO:0007669"/>
    <property type="project" value="UniProtKB-UniRule"/>
</dbReference>
<dbReference type="InterPro" id="IPR047821">
    <property type="entry name" value="P5B-type_ATPase"/>
</dbReference>
<evidence type="ECO:0000256" key="10">
    <source>
        <dbReference type="ARBA" id="ARBA00022989"/>
    </source>
</evidence>
<evidence type="ECO:0000259" key="16">
    <source>
        <dbReference type="Pfam" id="PF00690"/>
    </source>
</evidence>
<dbReference type="Proteomes" id="UP001432027">
    <property type="component" value="Unassembled WGS sequence"/>
</dbReference>
<dbReference type="SUPFAM" id="SSF56784">
    <property type="entry name" value="HAD-like"/>
    <property type="match status" value="1"/>
</dbReference>
<evidence type="ECO:0000256" key="7">
    <source>
        <dbReference type="ARBA" id="ARBA00022840"/>
    </source>
</evidence>
<feature type="transmembrane region" description="Helical" evidence="13">
    <location>
        <begin position="204"/>
        <end position="226"/>
    </location>
</feature>
<dbReference type="Pfam" id="PF00122">
    <property type="entry name" value="E1-E2_ATPase"/>
    <property type="match status" value="1"/>
</dbReference>
<dbReference type="Gene3D" id="3.40.50.1000">
    <property type="entry name" value="HAD superfamily/HAD-like"/>
    <property type="match status" value="1"/>
</dbReference>
<protein>
    <recommendedName>
        <fullName evidence="13">Cation-transporting ATPase</fullName>
        <ecNumber evidence="13">7.2.2.-</ecNumber>
    </recommendedName>
</protein>
<keyword evidence="5 13" id="KW-0479">Metal-binding</keyword>
<dbReference type="GO" id="GO:0015662">
    <property type="term" value="F:P-type ion transporter activity"/>
    <property type="evidence" value="ECO:0007669"/>
    <property type="project" value="InterPro"/>
</dbReference>
<evidence type="ECO:0000313" key="19">
    <source>
        <dbReference type="Proteomes" id="UP001432027"/>
    </source>
</evidence>
<evidence type="ECO:0000256" key="5">
    <source>
        <dbReference type="ARBA" id="ARBA00022723"/>
    </source>
</evidence>
<evidence type="ECO:0000256" key="13">
    <source>
        <dbReference type="RuleBase" id="RU362082"/>
    </source>
</evidence>
<dbReference type="InterPro" id="IPR008250">
    <property type="entry name" value="ATPase_P-typ_transduc_dom_A_sf"/>
</dbReference>
<dbReference type="SUPFAM" id="SSF81653">
    <property type="entry name" value="Calcium ATPase, transduction domain A"/>
    <property type="match status" value="1"/>
</dbReference>
<feature type="transmembrane region" description="Helical" evidence="13">
    <location>
        <begin position="232"/>
        <end position="252"/>
    </location>
</feature>
<dbReference type="GO" id="GO:0019829">
    <property type="term" value="F:ATPase-coupled monoatomic cation transmembrane transporter activity"/>
    <property type="evidence" value="ECO:0007669"/>
    <property type="project" value="UniProtKB-UniRule"/>
</dbReference>
<dbReference type="InterPro" id="IPR006544">
    <property type="entry name" value="P-type_TPase_V"/>
</dbReference>
<feature type="region of interest" description="Disordered" evidence="14">
    <location>
        <begin position="1262"/>
        <end position="1284"/>
    </location>
</feature>
<dbReference type="InterPro" id="IPR036412">
    <property type="entry name" value="HAD-like_sf"/>
</dbReference>
<feature type="transmembrane region" description="Helical" evidence="13">
    <location>
        <begin position="1079"/>
        <end position="1096"/>
    </location>
</feature>
<evidence type="ECO:0000256" key="2">
    <source>
        <dbReference type="ARBA" id="ARBA00006000"/>
    </source>
</evidence>
<keyword evidence="19" id="KW-1185">Reference proteome</keyword>
<feature type="domain" description="P5B-type ATPase N-terminal" evidence="17">
    <location>
        <begin position="40"/>
        <end position="149"/>
    </location>
</feature>
<comment type="caution">
    <text evidence="18">The sequence shown here is derived from an EMBL/GenBank/DDBJ whole genome shotgun (WGS) entry which is preliminary data.</text>
</comment>
<keyword evidence="3" id="KW-0597">Phosphoprotein</keyword>
<dbReference type="Gene3D" id="3.40.1110.10">
    <property type="entry name" value="Calcium-transporting ATPase, cytoplasmic domain N"/>
    <property type="match status" value="1"/>
</dbReference>
<evidence type="ECO:0000256" key="3">
    <source>
        <dbReference type="ARBA" id="ARBA00022553"/>
    </source>
</evidence>
<accession>A0AAV5UJE2</accession>
<dbReference type="GO" id="GO:0016887">
    <property type="term" value="F:ATP hydrolysis activity"/>
    <property type="evidence" value="ECO:0007669"/>
    <property type="project" value="InterPro"/>
</dbReference>
<evidence type="ECO:0000256" key="11">
    <source>
        <dbReference type="ARBA" id="ARBA00023136"/>
    </source>
</evidence>
<gene>
    <name evidence="18" type="ORF">PENTCL1PPCAC_28174</name>
</gene>
<evidence type="ECO:0000259" key="17">
    <source>
        <dbReference type="Pfam" id="PF12409"/>
    </source>
</evidence>
<evidence type="ECO:0000313" key="18">
    <source>
        <dbReference type="EMBL" id="GMT06000.1"/>
    </source>
</evidence>
<name>A0AAV5UJE2_9BILA</name>
<dbReference type="PROSITE" id="PS00154">
    <property type="entry name" value="ATPASE_E1_E2"/>
    <property type="match status" value="1"/>
</dbReference>
<evidence type="ECO:0000256" key="12">
    <source>
        <dbReference type="ARBA" id="ARBA00049360"/>
    </source>
</evidence>
<keyword evidence="4 13" id="KW-0812">Transmembrane</keyword>
<dbReference type="InterPro" id="IPR001757">
    <property type="entry name" value="P_typ_ATPase"/>
</dbReference>
<keyword evidence="10 13" id="KW-1133">Transmembrane helix</keyword>
<dbReference type="EC" id="7.2.2.-" evidence="13"/>
<dbReference type="GO" id="GO:0046872">
    <property type="term" value="F:metal ion binding"/>
    <property type="evidence" value="ECO:0007669"/>
    <property type="project" value="UniProtKB-UniRule"/>
</dbReference>
<dbReference type="FunFam" id="3.40.1110.10:FF:000130">
    <property type="entry name" value="Cation-transporting ATPase"/>
    <property type="match status" value="1"/>
</dbReference>
<evidence type="ECO:0000256" key="6">
    <source>
        <dbReference type="ARBA" id="ARBA00022741"/>
    </source>
</evidence>
<reference evidence="18" key="1">
    <citation type="submission" date="2023-10" db="EMBL/GenBank/DDBJ databases">
        <title>Genome assembly of Pristionchus species.</title>
        <authorList>
            <person name="Yoshida K."/>
            <person name="Sommer R.J."/>
        </authorList>
    </citation>
    <scope>NUCLEOTIDE SEQUENCE</scope>
    <source>
        <strain evidence="18">RS0144</strain>
    </source>
</reference>
<dbReference type="NCBIfam" id="TIGR01657">
    <property type="entry name" value="P-ATPase-V"/>
    <property type="match status" value="1"/>
</dbReference>
<feature type="domain" description="P-type ATPase A" evidence="15">
    <location>
        <begin position="269"/>
        <end position="393"/>
    </location>
</feature>
<dbReference type="Pfam" id="PF00690">
    <property type="entry name" value="Cation_ATPase_N"/>
    <property type="match status" value="1"/>
</dbReference>
<sequence length="1284" mass="142825">QSERSHLLRVSSQESLLSSVGSYGGMPEVAAHHATVASGEDTLNIYGYRTSKARTILFWTLSICTLGIFRLILHWVDTLYIKVRATPCTLDQADLILVIDDHSVRTIRPVVETKAANGDYLVLPNERGDEMTRIDRFKWFTFRKMKYVWFENECRYITPADIDSTVKVAVLQNSDHDQGLNASEVARRMLTYGPNLIAVNLKPILVLLFREAITPFYIFQVFSVAIWYSDQYAAYATVIVVMSLLSLGTDVFQMRQQDKKLRAMIHSVNEVQVLREGEVKVISSEDLVVGDVLIIPRHGCTLQCDAVLLNGTVIVNESMLTGESVPITKVALTGIDEDNTLGEVRFNFDKHSKHVLYCGTSILQTRFYGGQYVKAVVVRTAYSTLKGQLVRSIMYPKPVDFRFTRDLFRFVLFLAGIALCGFVYTVTIMIIRGNDVKKIIIRSLDIVTITVPPALPAAMSVGIINSKMRLAAKKIFCISPSTINTCGAINVCCFDKTGTLTEDGLDFLMMLGVRMSTSKKSMKFTSELHSMDPIGIPQNGELVKAIATCHSLTRIDGKLNGDPLDLILFLQTMWTIEEGNGETSEQSETETGLFDSVQPSILRPPANHTYDSKEYTILRQFTFSSSLQRMSVIVGAPDSDEPNLMLYSKGSPEMIQTLCRPETIPADYNDVVNEYAQHGYRLIAVASKRLDMGYAKASKIARGVVEEGLELLGLVVLENRVKPQTLGVINQLNRARIRTVMVTGDNLLTGLSVARECGIIRPDKKAFLIEHKNDEKDDRGRTRLTIKQSVSSSEDIIDEGSFVTDTESKRMIDSSYHLAISGPTFAVITHEYPELLHKLVCVCDVFARMAPDQKKQLVNTLQDVEYTVAFCGDGANDCAALKAAHAGVSLSEAEASIAAPFTSKIADISCVPEVIREGRAALVTSFGIFKYMAGYSLTQFISIMQLYWLATNLTDMQFLYIDLFLITTAAFVFGNTPACEHLSSTPPPTRLLSLGSIISILGQLCIIATSQISVFVLTAYQPWFSPYTVPIGDDDEDKKSMQVREGTAIFGVSVFQYIALAVIYSKGAPYRQTIFHNRVFVALVAFLTVINLWIVLLPPQFMIEFLEYDPIPYFEFRLLVTMVSVISIFVMFGFETLVVDALLHDKREKSVVFLARQKGLMRSTAGGPAYTNMVDAARSYSEEEDRNSLSKMVSGCFSWLRQKKVRGDKKAGQKFERTLVAVGAEPIWIRSVARYLPADPMRPSASSVSLKPNANGVARIVDETKGKAADNWESDGEYSPHMSP</sequence>
<dbReference type="Pfam" id="PF13246">
    <property type="entry name" value="Cation_ATPase"/>
    <property type="match status" value="1"/>
</dbReference>
<dbReference type="FunFam" id="3.40.50.1000:FF:000068">
    <property type="entry name" value="Cation-transporting ATPase"/>
    <property type="match status" value="1"/>
</dbReference>
<dbReference type="Gene3D" id="1.20.1110.10">
    <property type="entry name" value="Calcium-transporting ATPase, transmembrane domain"/>
    <property type="match status" value="1"/>
</dbReference>
<feature type="transmembrane region" description="Helical" evidence="13">
    <location>
        <begin position="1048"/>
        <end position="1067"/>
    </location>
</feature>
<keyword evidence="8 13" id="KW-0460">Magnesium</keyword>
<comment type="similarity">
    <text evidence="2 13">Belongs to the cation transport ATPase (P-type) (TC 3.A.3) family. Type V subfamily.</text>
</comment>
<dbReference type="SFLD" id="SFLDF00027">
    <property type="entry name" value="p-type_atpase"/>
    <property type="match status" value="1"/>
</dbReference>
<evidence type="ECO:0000256" key="9">
    <source>
        <dbReference type="ARBA" id="ARBA00022967"/>
    </source>
</evidence>
<keyword evidence="9 13" id="KW-1278">Translocase</keyword>
<dbReference type="GO" id="GO:0006874">
    <property type="term" value="P:intracellular calcium ion homeostasis"/>
    <property type="evidence" value="ECO:0007669"/>
    <property type="project" value="TreeGrafter"/>
</dbReference>
<feature type="non-terminal residue" evidence="18">
    <location>
        <position position="1"/>
    </location>
</feature>
<proteinExistence type="inferred from homology"/>
<comment type="subcellular location">
    <subcellularLocation>
        <location evidence="1 13">Membrane</location>
        <topology evidence="1 13">Multi-pass membrane protein</topology>
    </subcellularLocation>
</comment>
<feature type="transmembrane region" description="Helical" evidence="13">
    <location>
        <begin position="407"/>
        <end position="431"/>
    </location>
</feature>
<dbReference type="InterPro" id="IPR047819">
    <property type="entry name" value="P5A-ATPase_N"/>
</dbReference>
<dbReference type="InterPro" id="IPR004014">
    <property type="entry name" value="ATPase_P-typ_cation-transptr_N"/>
</dbReference>
<dbReference type="InterPro" id="IPR023298">
    <property type="entry name" value="ATPase_P-typ_TM_dom_sf"/>
</dbReference>
<keyword evidence="7 13" id="KW-0067">ATP-binding</keyword>
<feature type="transmembrane region" description="Helical" evidence="13">
    <location>
        <begin position="56"/>
        <end position="76"/>
    </location>
</feature>
<keyword evidence="11 13" id="KW-0472">Membrane</keyword>
<dbReference type="PRINTS" id="PR00119">
    <property type="entry name" value="CATATPASE"/>
</dbReference>
<dbReference type="InterPro" id="IPR059000">
    <property type="entry name" value="ATPase_P-type_domA"/>
</dbReference>
<feature type="region of interest" description="Disordered" evidence="14">
    <location>
        <begin position="580"/>
        <end position="608"/>
    </location>
</feature>